<reference evidence="2 3" key="1">
    <citation type="submission" date="2024-07" db="EMBL/GenBank/DDBJ databases">
        <title>Section-level genome sequencing and comparative genomics of Aspergillus sections Usti and Cavernicolus.</title>
        <authorList>
            <consortium name="Lawrence Berkeley National Laboratory"/>
            <person name="Nybo J.L."/>
            <person name="Vesth T.C."/>
            <person name="Theobald S."/>
            <person name="Frisvad J.C."/>
            <person name="Larsen T.O."/>
            <person name="Kjaerboelling I."/>
            <person name="Rothschild-Mancinelli K."/>
            <person name="Lyhne E.K."/>
            <person name="Kogle M.E."/>
            <person name="Barry K."/>
            <person name="Clum A."/>
            <person name="Na H."/>
            <person name="Ledsgaard L."/>
            <person name="Lin J."/>
            <person name="Lipzen A."/>
            <person name="Kuo A."/>
            <person name="Riley R."/>
            <person name="Mondo S."/>
            <person name="Labutti K."/>
            <person name="Haridas S."/>
            <person name="Pangalinan J."/>
            <person name="Salamov A.A."/>
            <person name="Simmons B.A."/>
            <person name="Magnuson J.K."/>
            <person name="Chen J."/>
            <person name="Drula E."/>
            <person name="Henrissat B."/>
            <person name="Wiebenga A."/>
            <person name="Lubbers R.J."/>
            <person name="Gomes A.C."/>
            <person name="Makela M.R."/>
            <person name="Stajich J."/>
            <person name="Grigoriev I.V."/>
            <person name="Mortensen U.H."/>
            <person name="De Vries R.P."/>
            <person name="Baker S.E."/>
            <person name="Andersen M.R."/>
        </authorList>
    </citation>
    <scope>NUCLEOTIDE SEQUENCE [LARGE SCALE GENOMIC DNA]</scope>
    <source>
        <strain evidence="2 3">CBS 123904</strain>
    </source>
</reference>
<dbReference type="InterPro" id="IPR011009">
    <property type="entry name" value="Kinase-like_dom_sf"/>
</dbReference>
<dbReference type="PANTHER" id="PTHR11012">
    <property type="entry name" value="PROTEIN KINASE-LIKE DOMAIN-CONTAINING"/>
    <property type="match status" value="1"/>
</dbReference>
<accession>A0ABR4KW38</accession>
<dbReference type="PANTHER" id="PTHR11012:SF30">
    <property type="entry name" value="PROTEIN KINASE-LIKE DOMAIN-CONTAINING"/>
    <property type="match status" value="1"/>
</dbReference>
<dbReference type="SUPFAM" id="SSF56112">
    <property type="entry name" value="Protein kinase-like (PK-like)"/>
    <property type="match status" value="1"/>
</dbReference>
<protein>
    <submittedName>
        <fullName evidence="2">Kinase-like domain-containing protein</fullName>
    </submittedName>
</protein>
<dbReference type="InterPro" id="IPR004119">
    <property type="entry name" value="EcKL"/>
</dbReference>
<dbReference type="Gene3D" id="3.90.1200.10">
    <property type="match status" value="1"/>
</dbReference>
<evidence type="ECO:0000259" key="1">
    <source>
        <dbReference type="SMART" id="SM00587"/>
    </source>
</evidence>
<evidence type="ECO:0000313" key="2">
    <source>
        <dbReference type="EMBL" id="KAL2856503.1"/>
    </source>
</evidence>
<dbReference type="Pfam" id="PF23212">
    <property type="entry name" value="DUF7064"/>
    <property type="match status" value="1"/>
</dbReference>
<proteinExistence type="predicted"/>
<feature type="domain" description="CHK kinase-like" evidence="1">
    <location>
        <begin position="117"/>
        <end position="296"/>
    </location>
</feature>
<name>A0ABR4KW38_9EURO</name>
<comment type="caution">
    <text evidence="2">The sequence shown here is derived from an EMBL/GenBank/DDBJ whole genome shotgun (WGS) entry which is preliminary data.</text>
</comment>
<keyword evidence="3" id="KW-1185">Reference proteome</keyword>
<dbReference type="SUPFAM" id="SSF159245">
    <property type="entry name" value="AttH-like"/>
    <property type="match status" value="1"/>
</dbReference>
<dbReference type="SMART" id="SM00587">
    <property type="entry name" value="CHK"/>
    <property type="match status" value="1"/>
</dbReference>
<sequence>MTVPRLSIQRIEDVTHEFLTQALGRSVSSFTTERIGTGQVGECHRIALGYAANESGPATAVLKLGASGHLSRASGMKLGIYERESRFYSEIAPELNSPVVVKCYDTVFDRDRDAFHILLEDISPATVGDEIKGATLEQARLAIGALGKIQKASLATTHPDWVGDTHPPSQVYLQQLWLGFLARYGSRVKPEQQQVVTRWLACFDTYAAKMKSITRNRCLVHGDYRLDNMLFKYEGDSPVSVLAVDWQMLNMGSIFQDLAYFIGMSIPTELRRDNINELLQVYIEAFGTSPPFTLEECLEGIREQCFWGLPLAFASPMILEQTDRGDEMFLTMLDRLVSYVIDLNSVETLPPASAPKPLAVNPKDEASHPATDHALHNESLYFDVVDAEQNIGVWIRLGVTPNQPGSWYNALICGPGRPTVAVSDFEVPTPGSDFAINTEKIKATHSSEVPLERYRVTLIGRGETFDDPADLLRGKKGSPVNVHIDLTWHTSGTPYQWSIATRYEVPCTVSGIILIDNAFTQISSAPGQRDHSWGVRDWWSFDWVWTAFHLDDGTEIHGVQVRLPTGPVSVGYIQSPEIPIAELSAVEVTEQIGTDGLPKAAIIGYSSQAAEKVVLHVQPKGHGPVRLDSPDGKLAYFPRLWAEVEAQDGRRGVGWIEWNLVQH</sequence>
<dbReference type="Proteomes" id="UP001610446">
    <property type="component" value="Unassembled WGS sequence"/>
</dbReference>
<dbReference type="InterPro" id="IPR015897">
    <property type="entry name" value="CHK_kinase-like"/>
</dbReference>
<dbReference type="Pfam" id="PF02958">
    <property type="entry name" value="EcKL"/>
    <property type="match status" value="1"/>
</dbReference>
<dbReference type="InterPro" id="IPR055492">
    <property type="entry name" value="DUF7064"/>
</dbReference>
<evidence type="ECO:0000313" key="3">
    <source>
        <dbReference type="Proteomes" id="UP001610446"/>
    </source>
</evidence>
<dbReference type="EMBL" id="JBFXLU010000007">
    <property type="protein sequence ID" value="KAL2856503.1"/>
    <property type="molecule type" value="Genomic_DNA"/>
</dbReference>
<gene>
    <name evidence="2" type="ORF">BJY01DRAFT_179438</name>
</gene>
<organism evidence="2 3">
    <name type="scientific">Aspergillus pseudoustus</name>
    <dbReference type="NCBI Taxonomy" id="1810923"/>
    <lineage>
        <taxon>Eukaryota</taxon>
        <taxon>Fungi</taxon>
        <taxon>Dikarya</taxon>
        <taxon>Ascomycota</taxon>
        <taxon>Pezizomycotina</taxon>
        <taxon>Eurotiomycetes</taxon>
        <taxon>Eurotiomycetidae</taxon>
        <taxon>Eurotiales</taxon>
        <taxon>Aspergillaceae</taxon>
        <taxon>Aspergillus</taxon>
        <taxon>Aspergillus subgen. Nidulantes</taxon>
    </lineage>
</organism>